<feature type="domain" description="Tyr recombinase" evidence="4">
    <location>
        <begin position="1"/>
        <end position="190"/>
    </location>
</feature>
<dbReference type="InterPro" id="IPR013762">
    <property type="entry name" value="Integrase-like_cat_sf"/>
</dbReference>
<sequence>MDELEARSGLDVRRIVEVLIDTGRRPEEACQLPWDCLDATADDQQVLIYTDSKNNRPNRRLPISAETAELIRGHRENVRQRFPNTPLDRLALFPRDQMNPYGTFHVGVPHMSTSHRAFIDSIADQLLDDAGQPYPAAVIVPYAYRHSYAQRHADHGTPPDVLRDLMGHVSMQTTMGYYRVTEKRVRHAVNQVAQHQFDSQGRRVFADVAGLVAEEHARLRVGQVAVPFGVCTEPSNVKAGGHACPYKYSCIGCGHFRSDASYLPELKSYLQQLLADRERILAATDVQEWARAKAAPGEEEIAQLRGLIRLVEDDLDQLSAADQQRIREAIDVIRSARQTVSLGMPGIALHQDRP</sequence>
<dbReference type="PROSITE" id="PS51898">
    <property type="entry name" value="TYR_RECOMBINASE"/>
    <property type="match status" value="1"/>
</dbReference>
<dbReference type="Pfam" id="PF00589">
    <property type="entry name" value="Phage_integrase"/>
    <property type="match status" value="1"/>
</dbReference>
<evidence type="ECO:0000259" key="4">
    <source>
        <dbReference type="PROSITE" id="PS51898"/>
    </source>
</evidence>
<gene>
    <name evidence="5" type="ORF">SPF06_19585</name>
</gene>
<keyword evidence="6" id="KW-1185">Reference proteome</keyword>
<dbReference type="InterPro" id="IPR011010">
    <property type="entry name" value="DNA_brk_join_enz"/>
</dbReference>
<comment type="similarity">
    <text evidence="1">Belongs to the 'phage' integrase family.</text>
</comment>
<dbReference type="PANTHER" id="PTHR30349:SF41">
    <property type="entry name" value="INTEGRASE_RECOMBINASE PROTEIN MJ0367-RELATED"/>
    <property type="match status" value="1"/>
</dbReference>
<reference evidence="5 6" key="1">
    <citation type="submission" date="2023-12" db="EMBL/GenBank/DDBJ databases">
        <title>Sinomonas terricola sp. nov, isolated from litchi orchard soil in Guangdong, PR China.</title>
        <authorList>
            <person name="Jiaxin W."/>
            <person name="Yang Z."/>
            <person name="Honghui Z."/>
        </authorList>
    </citation>
    <scope>NUCLEOTIDE SEQUENCE [LARGE SCALE GENOMIC DNA]</scope>
    <source>
        <strain evidence="5 6">JGH33</strain>
    </source>
</reference>
<proteinExistence type="inferred from homology"/>
<evidence type="ECO:0000256" key="3">
    <source>
        <dbReference type="ARBA" id="ARBA00023172"/>
    </source>
</evidence>
<evidence type="ECO:0000256" key="2">
    <source>
        <dbReference type="ARBA" id="ARBA00023125"/>
    </source>
</evidence>
<keyword evidence="2" id="KW-0238">DNA-binding</keyword>
<protein>
    <submittedName>
        <fullName evidence="5">Tyrosine-type recombinase/integrase</fullName>
    </submittedName>
</protein>
<dbReference type="RefSeq" id="WP_323280840.1">
    <property type="nucleotide sequence ID" value="NZ_JAYGGQ010000019.1"/>
</dbReference>
<dbReference type="InterPro" id="IPR002104">
    <property type="entry name" value="Integrase_catalytic"/>
</dbReference>
<dbReference type="Proteomes" id="UP001304769">
    <property type="component" value="Unassembled WGS sequence"/>
</dbReference>
<dbReference type="PANTHER" id="PTHR30349">
    <property type="entry name" value="PHAGE INTEGRASE-RELATED"/>
    <property type="match status" value="1"/>
</dbReference>
<dbReference type="SUPFAM" id="SSF56349">
    <property type="entry name" value="DNA breaking-rejoining enzymes"/>
    <property type="match status" value="1"/>
</dbReference>
<evidence type="ECO:0000313" key="5">
    <source>
        <dbReference type="EMBL" id="MEA5456930.1"/>
    </source>
</evidence>
<evidence type="ECO:0000313" key="6">
    <source>
        <dbReference type="Proteomes" id="UP001304769"/>
    </source>
</evidence>
<dbReference type="EMBL" id="JAYGGQ010000019">
    <property type="protein sequence ID" value="MEA5456930.1"/>
    <property type="molecule type" value="Genomic_DNA"/>
</dbReference>
<organism evidence="5 6">
    <name type="scientific">Sinomonas terricola</name>
    <dbReference type="NCBI Taxonomy" id="3110330"/>
    <lineage>
        <taxon>Bacteria</taxon>
        <taxon>Bacillati</taxon>
        <taxon>Actinomycetota</taxon>
        <taxon>Actinomycetes</taxon>
        <taxon>Micrococcales</taxon>
        <taxon>Micrococcaceae</taxon>
        <taxon>Sinomonas</taxon>
    </lineage>
</organism>
<comment type="caution">
    <text evidence="5">The sequence shown here is derived from an EMBL/GenBank/DDBJ whole genome shotgun (WGS) entry which is preliminary data.</text>
</comment>
<keyword evidence="3" id="KW-0233">DNA recombination</keyword>
<name>A0ABU5TB67_9MICC</name>
<evidence type="ECO:0000256" key="1">
    <source>
        <dbReference type="ARBA" id="ARBA00008857"/>
    </source>
</evidence>
<dbReference type="InterPro" id="IPR050090">
    <property type="entry name" value="Tyrosine_recombinase_XerCD"/>
</dbReference>
<dbReference type="Gene3D" id="1.10.443.10">
    <property type="entry name" value="Intergrase catalytic core"/>
    <property type="match status" value="1"/>
</dbReference>
<accession>A0ABU5TB67</accession>